<keyword evidence="1 7" id="KW-0808">Transferase</keyword>
<reference evidence="7 8" key="1">
    <citation type="submission" date="2024-03" db="EMBL/GenBank/DDBJ databases">
        <title>Ignisphaera cupida sp. nov., a hyperthermophilic hydrolytic archaeon from a hot spring of Kamchatka, and proposal of Ignisphaeraceae fam. nov.</title>
        <authorList>
            <person name="Podosokorskaya O.A."/>
            <person name="Elcheninov A.G."/>
            <person name="Maltseva A.I."/>
            <person name="Zayulina K.S."/>
            <person name="Novikov A."/>
            <person name="Merkel A.Y."/>
        </authorList>
    </citation>
    <scope>NUCLEOTIDE SEQUENCE [LARGE SCALE GENOMIC DNA]</scope>
    <source>
        <strain evidence="7 8">38H-sp</strain>
    </source>
</reference>
<gene>
    <name evidence="7" type="primary">holA</name>
    <name evidence="7" type="ORF">WKV44_01805</name>
</gene>
<dbReference type="SUPFAM" id="SSF52540">
    <property type="entry name" value="P-loop containing nucleoside triphosphate hydrolases"/>
    <property type="match status" value="1"/>
</dbReference>
<evidence type="ECO:0000256" key="4">
    <source>
        <dbReference type="ARBA" id="ARBA00022932"/>
    </source>
</evidence>
<dbReference type="EMBL" id="JBCHKQ010000001">
    <property type="protein sequence ID" value="MEM5947269.1"/>
    <property type="molecule type" value="Genomic_DNA"/>
</dbReference>
<keyword evidence="4" id="KW-0239">DNA-directed DNA polymerase</keyword>
<dbReference type="InterPro" id="IPR010372">
    <property type="entry name" value="DNA_pol3_delta_N"/>
</dbReference>
<dbReference type="PANTHER" id="PTHR34388:SF1">
    <property type="entry name" value="DNA POLYMERASE III SUBUNIT DELTA"/>
    <property type="match status" value="1"/>
</dbReference>
<evidence type="ECO:0000259" key="6">
    <source>
        <dbReference type="Pfam" id="PF21694"/>
    </source>
</evidence>
<dbReference type="Gene3D" id="3.40.50.300">
    <property type="entry name" value="P-loop containing nucleotide triphosphate hydrolases"/>
    <property type="match status" value="1"/>
</dbReference>
<proteinExistence type="predicted"/>
<dbReference type="Pfam" id="PF21694">
    <property type="entry name" value="DNA_pol3_delta_C"/>
    <property type="match status" value="1"/>
</dbReference>
<dbReference type="NCBIfam" id="TIGR01128">
    <property type="entry name" value="holA"/>
    <property type="match status" value="1"/>
</dbReference>
<dbReference type="GO" id="GO:0003887">
    <property type="term" value="F:DNA-directed DNA polymerase activity"/>
    <property type="evidence" value="ECO:0007669"/>
    <property type="project" value="UniProtKB-EC"/>
</dbReference>
<dbReference type="RefSeq" id="WP_420068718.1">
    <property type="nucleotide sequence ID" value="NZ_JBCHKQ010000001.1"/>
</dbReference>
<evidence type="ECO:0000259" key="5">
    <source>
        <dbReference type="Pfam" id="PF06144"/>
    </source>
</evidence>
<evidence type="ECO:0000313" key="7">
    <source>
        <dbReference type="EMBL" id="MEM5947269.1"/>
    </source>
</evidence>
<dbReference type="InterPro" id="IPR027417">
    <property type="entry name" value="P-loop_NTPase"/>
</dbReference>
<feature type="domain" description="DNA polymerase III delta N-terminal" evidence="5">
    <location>
        <begin position="8"/>
        <end position="115"/>
    </location>
</feature>
<organism evidence="7 8">
    <name type="scientific">Rarispira pelagica</name>
    <dbReference type="NCBI Taxonomy" id="3141764"/>
    <lineage>
        <taxon>Bacteria</taxon>
        <taxon>Pseudomonadati</taxon>
        <taxon>Spirochaetota</taxon>
        <taxon>Spirochaetia</taxon>
        <taxon>Winmispirales</taxon>
        <taxon>Winmispiraceae</taxon>
        <taxon>Rarispira</taxon>
    </lineage>
</organism>
<comment type="caution">
    <text evidence="7">The sequence shown here is derived from an EMBL/GenBank/DDBJ whole genome shotgun (WGS) entry which is preliminary data.</text>
</comment>
<sequence>MAKISPIYTLLGPETGQKKEKIEEIKLILKKQKGPIETEHFYADEISFSEILPKLETTGLFSAHNLIIIENADSITGKDVSLLSSYLDTPGKQTTVIFLSEKTKLGTGIEKKLKKYPFEIFWELGESNRISIIQKILRDNGLKIDREALELFLELIAPQSEQIKEECSRLTSFFPKGHNITEKDIERFLYHSREETIFSLFSFIAARDLNKTLESAKTLTNQSTSGVYQITGGLLWQLRKVLAIKKMTARGYHRDDALLKCGIRGISLKKDILNADKNYSTKEIKQAISLVISCDKKLRLYRKELHENIFLQTLYKIITHESLKIR</sequence>
<dbReference type="Gene3D" id="1.20.272.10">
    <property type="match status" value="1"/>
</dbReference>
<dbReference type="Pfam" id="PF06144">
    <property type="entry name" value="DNA_pol3_delta"/>
    <property type="match status" value="1"/>
</dbReference>
<accession>A0ABU9U9C9</accession>
<dbReference type="EC" id="2.7.7.7" evidence="7"/>
<evidence type="ECO:0000256" key="1">
    <source>
        <dbReference type="ARBA" id="ARBA00022679"/>
    </source>
</evidence>
<keyword evidence="8" id="KW-1185">Reference proteome</keyword>
<keyword evidence="2 7" id="KW-0548">Nucleotidyltransferase</keyword>
<keyword evidence="3" id="KW-0235">DNA replication</keyword>
<dbReference type="Gene3D" id="1.10.8.60">
    <property type="match status" value="1"/>
</dbReference>
<dbReference type="PANTHER" id="PTHR34388">
    <property type="entry name" value="DNA POLYMERASE III SUBUNIT DELTA"/>
    <property type="match status" value="1"/>
</dbReference>
<evidence type="ECO:0000313" key="8">
    <source>
        <dbReference type="Proteomes" id="UP001466331"/>
    </source>
</evidence>
<evidence type="ECO:0000256" key="3">
    <source>
        <dbReference type="ARBA" id="ARBA00022705"/>
    </source>
</evidence>
<name>A0ABU9U9C9_9SPIR</name>
<dbReference type="InterPro" id="IPR048466">
    <property type="entry name" value="DNA_pol3_delta-like_C"/>
</dbReference>
<dbReference type="Proteomes" id="UP001466331">
    <property type="component" value="Unassembled WGS sequence"/>
</dbReference>
<feature type="domain" description="DNA polymerase III delta subunit-like C-terminal" evidence="6">
    <location>
        <begin position="194"/>
        <end position="299"/>
    </location>
</feature>
<evidence type="ECO:0000256" key="2">
    <source>
        <dbReference type="ARBA" id="ARBA00022695"/>
    </source>
</evidence>
<dbReference type="InterPro" id="IPR005790">
    <property type="entry name" value="DNA_polIII_delta"/>
</dbReference>
<protein>
    <submittedName>
        <fullName evidence="7">DNA polymerase III subunit delta</fullName>
        <ecNumber evidence="7">2.7.7.7</ecNumber>
    </submittedName>
</protein>